<dbReference type="PROSITE" id="PS50111">
    <property type="entry name" value="CHEMOTAXIS_TRANSDUC_2"/>
    <property type="match status" value="1"/>
</dbReference>
<keyword evidence="1 7" id="KW-0812">Transmembrane</keyword>
<evidence type="ECO:0000256" key="2">
    <source>
        <dbReference type="ARBA" id="ARBA00022989"/>
    </source>
</evidence>
<keyword evidence="2 7" id="KW-1133">Transmembrane helix</keyword>
<protein>
    <submittedName>
        <fullName evidence="10">Methyl-accepting chemotaxis protein</fullName>
    </submittedName>
</protein>
<keyword evidence="7" id="KW-0472">Membrane</keyword>
<evidence type="ECO:0000256" key="3">
    <source>
        <dbReference type="ARBA" id="ARBA00023224"/>
    </source>
</evidence>
<feature type="transmembrane region" description="Helical" evidence="7">
    <location>
        <begin position="56"/>
        <end position="81"/>
    </location>
</feature>
<dbReference type="RefSeq" id="WP_339573410.1">
    <property type="nucleotide sequence ID" value="NZ_JBBIAA010000001.1"/>
</dbReference>
<proteinExistence type="inferred from homology"/>
<comment type="caution">
    <text evidence="10">The sequence shown here is derived from an EMBL/GenBank/DDBJ whole genome shotgun (WGS) entry which is preliminary data.</text>
</comment>
<dbReference type="Pfam" id="PF00015">
    <property type="entry name" value="MCPsignal"/>
    <property type="match status" value="1"/>
</dbReference>
<feature type="domain" description="HAMP" evidence="9">
    <location>
        <begin position="229"/>
        <end position="281"/>
    </location>
</feature>
<dbReference type="InterPro" id="IPR004089">
    <property type="entry name" value="MCPsignal_dom"/>
</dbReference>
<evidence type="ECO:0000256" key="6">
    <source>
        <dbReference type="SAM" id="MobiDB-lite"/>
    </source>
</evidence>
<evidence type="ECO:0000256" key="4">
    <source>
        <dbReference type="ARBA" id="ARBA00029447"/>
    </source>
</evidence>
<evidence type="ECO:0000313" key="10">
    <source>
        <dbReference type="EMBL" id="MEJ5944020.1"/>
    </source>
</evidence>
<keyword evidence="3 5" id="KW-0807">Transducer</keyword>
<accession>A0ABU8RG44</accession>
<dbReference type="SUPFAM" id="SSF58104">
    <property type="entry name" value="Methyl-accepting chemotaxis protein (MCP) signaling domain"/>
    <property type="match status" value="1"/>
</dbReference>
<evidence type="ECO:0000256" key="5">
    <source>
        <dbReference type="PROSITE-ProRule" id="PRU00284"/>
    </source>
</evidence>
<dbReference type="PRINTS" id="PR00260">
    <property type="entry name" value="CHEMTRNSDUCR"/>
</dbReference>
<comment type="similarity">
    <text evidence="4">Belongs to the methyl-accepting chemotaxis (MCP) protein family.</text>
</comment>
<sequence length="544" mass="53404">MTAPAPLRPSAPLGRRADAAEGVPAPRRPQEVGPDRGASAAEGGAATPRRGLGARVLLAVAVPAVAVVVAGALATSGLLAADRSVTVLSARTTDAATALDAAEDALDDVRDAVRRSRPDEASSALAALSAAAQDYAGAAAEPDAAARVGGSVDALVAGLGTTPTDVGVAAELGAPVDEALLVAGQSERAGAQALREDAHRAVLRTLVAVLATGAVGLALGLVLALRLVRRLRRGTDEVLRVLAAMGRGDLTQRPVVPGGDEVALVASGLVVAQQGVADVVREVGEGAAQLGAAAGRMQAAAAGIAVSAERTAVESGVVAAAAEQVSGNVSGVATGAEQMGASISEIAANALGAAELTGRAVDVAHRTSDLVRRLGESSHEIGKVVRVITGIAEQTNLLALNATIEAARAGEAGRGFAVVAGEVKELAQETARATGDITARVAAIQGDTEAAVAAIAEIGEVVDQVNGYQGTIASAVEEQTATTAEMGRGVTEAATGVGEIAAGITGVAAAASGATSGAEDARATARDLAALAARLQTSVSRFGV</sequence>
<dbReference type="Gene3D" id="1.10.287.950">
    <property type="entry name" value="Methyl-accepting chemotaxis protein"/>
    <property type="match status" value="1"/>
</dbReference>
<dbReference type="Proteomes" id="UP001387100">
    <property type="component" value="Unassembled WGS sequence"/>
</dbReference>
<organism evidence="10 11">
    <name type="scientific">Pseudokineococcus basanitobsidens</name>
    <dbReference type="NCBI Taxonomy" id="1926649"/>
    <lineage>
        <taxon>Bacteria</taxon>
        <taxon>Bacillati</taxon>
        <taxon>Actinomycetota</taxon>
        <taxon>Actinomycetes</taxon>
        <taxon>Kineosporiales</taxon>
        <taxon>Kineosporiaceae</taxon>
        <taxon>Pseudokineococcus</taxon>
    </lineage>
</organism>
<feature type="domain" description="Methyl-accepting transducer" evidence="8">
    <location>
        <begin position="286"/>
        <end position="529"/>
    </location>
</feature>
<dbReference type="SMART" id="SM00283">
    <property type="entry name" value="MA"/>
    <property type="match status" value="1"/>
</dbReference>
<evidence type="ECO:0000259" key="8">
    <source>
        <dbReference type="PROSITE" id="PS50111"/>
    </source>
</evidence>
<evidence type="ECO:0000259" key="9">
    <source>
        <dbReference type="PROSITE" id="PS50885"/>
    </source>
</evidence>
<evidence type="ECO:0000256" key="1">
    <source>
        <dbReference type="ARBA" id="ARBA00022692"/>
    </source>
</evidence>
<dbReference type="PANTHER" id="PTHR32089">
    <property type="entry name" value="METHYL-ACCEPTING CHEMOTAXIS PROTEIN MCPB"/>
    <property type="match status" value="1"/>
</dbReference>
<evidence type="ECO:0000313" key="11">
    <source>
        <dbReference type="Proteomes" id="UP001387100"/>
    </source>
</evidence>
<dbReference type="EMBL" id="JBBIAA010000001">
    <property type="protein sequence ID" value="MEJ5944020.1"/>
    <property type="molecule type" value="Genomic_DNA"/>
</dbReference>
<reference evidence="10 11" key="1">
    <citation type="journal article" date="2017" name="Int. J. Syst. Evol. Microbiol.">
        <title>Pseudokineococcus basanitobsidens sp. nov., isolated from volcanic rock.</title>
        <authorList>
            <person name="Lee D.W."/>
            <person name="Park M.Y."/>
            <person name="Kim J.J."/>
            <person name="Kim B.S."/>
        </authorList>
    </citation>
    <scope>NUCLEOTIDE SEQUENCE [LARGE SCALE GENOMIC DNA]</scope>
    <source>
        <strain evidence="10 11">DSM 103726</strain>
    </source>
</reference>
<name>A0ABU8RG44_9ACTN</name>
<keyword evidence="11" id="KW-1185">Reference proteome</keyword>
<feature type="region of interest" description="Disordered" evidence="6">
    <location>
        <begin position="1"/>
        <end position="47"/>
    </location>
</feature>
<gene>
    <name evidence="10" type="ORF">WDZ17_01745</name>
</gene>
<dbReference type="PANTHER" id="PTHR32089:SF112">
    <property type="entry name" value="LYSOZYME-LIKE PROTEIN-RELATED"/>
    <property type="match status" value="1"/>
</dbReference>
<evidence type="ECO:0000256" key="7">
    <source>
        <dbReference type="SAM" id="Phobius"/>
    </source>
</evidence>
<feature type="transmembrane region" description="Helical" evidence="7">
    <location>
        <begin position="201"/>
        <end position="225"/>
    </location>
</feature>
<dbReference type="InterPro" id="IPR004090">
    <property type="entry name" value="Chemotax_Me-accpt_rcpt"/>
</dbReference>
<dbReference type="InterPro" id="IPR003660">
    <property type="entry name" value="HAMP_dom"/>
</dbReference>
<dbReference type="PROSITE" id="PS50885">
    <property type="entry name" value="HAMP"/>
    <property type="match status" value="1"/>
</dbReference>